<evidence type="ECO:0000313" key="1">
    <source>
        <dbReference type="EMBL" id="CEL52781.1"/>
    </source>
</evidence>
<reference evidence="1 2" key="1">
    <citation type="submission" date="2014-11" db="EMBL/GenBank/DDBJ databases">
        <authorList>
            <person name="Wibberg Daniel"/>
        </authorList>
    </citation>
    <scope>NUCLEOTIDE SEQUENCE [LARGE SCALE GENOMIC DNA]</scope>
    <source>
        <strain evidence="1">Rhizoctonia solani AG1-IB 7/3/14</strain>
    </source>
</reference>
<sequence length="72" mass="8035">MAIKSQRLANPGNDTQDLLAATIQAVEKTATSKKATRDNRCYTTLCKVLYPILIALVHHARYYCYVAGHSPR</sequence>
<name>A0A0B7F3Y7_THACB</name>
<keyword evidence="2" id="KW-1185">Reference proteome</keyword>
<proteinExistence type="predicted"/>
<gene>
    <name evidence="1" type="ORF">RSOLAG1IB_11125</name>
</gene>
<accession>A0A0B7F3Y7</accession>
<dbReference type="Proteomes" id="UP000059188">
    <property type="component" value="Unassembled WGS sequence"/>
</dbReference>
<dbReference type="EMBL" id="LN679201">
    <property type="protein sequence ID" value="CEL52781.1"/>
    <property type="molecule type" value="Genomic_DNA"/>
</dbReference>
<protein>
    <submittedName>
        <fullName evidence="1">Uncharacterized protein</fullName>
    </submittedName>
</protein>
<organism evidence="1 2">
    <name type="scientific">Thanatephorus cucumeris (strain AG1-IB / isolate 7/3/14)</name>
    <name type="common">Lettuce bottom rot fungus</name>
    <name type="synonym">Rhizoctonia solani</name>
    <dbReference type="NCBI Taxonomy" id="1108050"/>
    <lineage>
        <taxon>Eukaryota</taxon>
        <taxon>Fungi</taxon>
        <taxon>Dikarya</taxon>
        <taxon>Basidiomycota</taxon>
        <taxon>Agaricomycotina</taxon>
        <taxon>Agaricomycetes</taxon>
        <taxon>Cantharellales</taxon>
        <taxon>Ceratobasidiaceae</taxon>
        <taxon>Rhizoctonia</taxon>
        <taxon>Rhizoctonia solani AG-1</taxon>
    </lineage>
</organism>
<evidence type="ECO:0000313" key="2">
    <source>
        <dbReference type="Proteomes" id="UP000059188"/>
    </source>
</evidence>
<dbReference type="AlphaFoldDB" id="A0A0B7F3Y7"/>